<proteinExistence type="predicted"/>
<gene>
    <name evidence="2" type="ORF">LCGC14_2166770</name>
</gene>
<protein>
    <submittedName>
        <fullName evidence="2">Uncharacterized protein</fullName>
    </submittedName>
</protein>
<comment type="caution">
    <text evidence="2">The sequence shown here is derived from an EMBL/GenBank/DDBJ whole genome shotgun (WGS) entry which is preliminary data.</text>
</comment>
<accession>A0A0F9GMB6</accession>
<evidence type="ECO:0000256" key="1">
    <source>
        <dbReference type="SAM" id="Phobius"/>
    </source>
</evidence>
<keyword evidence="1" id="KW-0472">Membrane</keyword>
<name>A0A0F9GMB6_9ZZZZ</name>
<feature type="transmembrane region" description="Helical" evidence="1">
    <location>
        <begin position="6"/>
        <end position="25"/>
    </location>
</feature>
<organism evidence="2">
    <name type="scientific">marine sediment metagenome</name>
    <dbReference type="NCBI Taxonomy" id="412755"/>
    <lineage>
        <taxon>unclassified sequences</taxon>
        <taxon>metagenomes</taxon>
        <taxon>ecological metagenomes</taxon>
    </lineage>
</organism>
<keyword evidence="1" id="KW-0812">Transmembrane</keyword>
<evidence type="ECO:0000313" key="2">
    <source>
        <dbReference type="EMBL" id="KKL64262.1"/>
    </source>
</evidence>
<dbReference type="EMBL" id="LAZR01027896">
    <property type="protein sequence ID" value="KKL64262.1"/>
    <property type="molecule type" value="Genomic_DNA"/>
</dbReference>
<reference evidence="2" key="1">
    <citation type="journal article" date="2015" name="Nature">
        <title>Complex archaea that bridge the gap between prokaryotes and eukaryotes.</title>
        <authorList>
            <person name="Spang A."/>
            <person name="Saw J.H."/>
            <person name="Jorgensen S.L."/>
            <person name="Zaremba-Niedzwiedzka K."/>
            <person name="Martijn J."/>
            <person name="Lind A.E."/>
            <person name="van Eijk R."/>
            <person name="Schleper C."/>
            <person name="Guy L."/>
            <person name="Ettema T.J."/>
        </authorList>
    </citation>
    <scope>NUCLEOTIDE SEQUENCE</scope>
</reference>
<dbReference type="AlphaFoldDB" id="A0A0F9GMB6"/>
<sequence length="93" mass="11114">MKDYLKIMITVIFIIVIFVGVLQYGKHKFSKTSKISESTEIIKEALEKAYMEGQKDVFEDDIRIEKYGYDWIWIKSPWNDNTNPVHKFLSEYK</sequence>
<keyword evidence="1" id="KW-1133">Transmembrane helix</keyword>